<organism evidence="1 2">
    <name type="scientific">Streptantibioticus rubrisoli</name>
    <dbReference type="NCBI Taxonomy" id="1387313"/>
    <lineage>
        <taxon>Bacteria</taxon>
        <taxon>Bacillati</taxon>
        <taxon>Actinomycetota</taxon>
        <taxon>Actinomycetes</taxon>
        <taxon>Kitasatosporales</taxon>
        <taxon>Streptomycetaceae</taxon>
        <taxon>Streptantibioticus</taxon>
    </lineage>
</organism>
<reference evidence="1 2" key="1">
    <citation type="submission" date="2022-06" db="EMBL/GenBank/DDBJ databases">
        <title>Draft genome sequence of type strain Streptomyces rubrisoli DSM 42083.</title>
        <authorList>
            <person name="Duangmal K."/>
            <person name="Klaysubun C."/>
        </authorList>
    </citation>
    <scope>NUCLEOTIDE SEQUENCE [LARGE SCALE GENOMIC DNA]</scope>
    <source>
        <strain evidence="1 2">DSM 42083</strain>
    </source>
</reference>
<name>A0ABT1P7R5_9ACTN</name>
<dbReference type="RefSeq" id="WP_255925402.1">
    <property type="nucleotide sequence ID" value="NZ_JANFNH010000003.1"/>
</dbReference>
<dbReference type="Pfam" id="PF14124">
    <property type="entry name" value="DUF4291"/>
    <property type="match status" value="1"/>
</dbReference>
<proteinExistence type="predicted"/>
<comment type="caution">
    <text evidence="1">The sequence shown here is derived from an EMBL/GenBank/DDBJ whole genome shotgun (WGS) entry which is preliminary data.</text>
</comment>
<keyword evidence="2" id="KW-1185">Reference proteome</keyword>
<dbReference type="Proteomes" id="UP001206206">
    <property type="component" value="Unassembled WGS sequence"/>
</dbReference>
<sequence>MVGGGQPLHDRVARLLSPYRRQHGGSADGSAAGLVEDAHCATPGTPSRCSNTWVTLPLRAIRVRPPNRVRPGNEPFGPLVCPERSPRGAALNHYSVQVGIGRHLIRTFNDDWIVSLTDLTPGSARPRH</sequence>
<evidence type="ECO:0000313" key="2">
    <source>
        <dbReference type="Proteomes" id="UP001206206"/>
    </source>
</evidence>
<accession>A0ABT1P7R5</accession>
<dbReference type="InterPro" id="IPR025633">
    <property type="entry name" value="DUF4291"/>
</dbReference>
<evidence type="ECO:0000313" key="1">
    <source>
        <dbReference type="EMBL" id="MCQ4041414.1"/>
    </source>
</evidence>
<protein>
    <submittedName>
        <fullName evidence="1">DUF4291 domain-containing protein</fullName>
    </submittedName>
</protein>
<dbReference type="EMBL" id="JANFNH010000003">
    <property type="protein sequence ID" value="MCQ4041414.1"/>
    <property type="molecule type" value="Genomic_DNA"/>
</dbReference>
<gene>
    <name evidence="1" type="ORF">NON19_05065</name>
</gene>